<dbReference type="EMBL" id="JARQZJ010000063">
    <property type="protein sequence ID" value="KAK9879958.1"/>
    <property type="molecule type" value="Genomic_DNA"/>
</dbReference>
<evidence type="ECO:0000313" key="2">
    <source>
        <dbReference type="Proteomes" id="UP001431783"/>
    </source>
</evidence>
<gene>
    <name evidence="1" type="ORF">WA026_008468</name>
</gene>
<keyword evidence="2" id="KW-1185">Reference proteome</keyword>
<dbReference type="AlphaFoldDB" id="A0AAW1UFM0"/>
<reference evidence="1 2" key="1">
    <citation type="submission" date="2023-03" db="EMBL/GenBank/DDBJ databases">
        <title>Genome insight into feeding habits of ladybird beetles.</title>
        <authorList>
            <person name="Li H.-S."/>
            <person name="Huang Y.-H."/>
            <person name="Pang H."/>
        </authorList>
    </citation>
    <scope>NUCLEOTIDE SEQUENCE [LARGE SCALE GENOMIC DNA]</scope>
    <source>
        <strain evidence="1">SYSU_2023b</strain>
        <tissue evidence="1">Whole body</tissue>
    </source>
</reference>
<proteinExistence type="predicted"/>
<sequence length="99" mass="11656">MSKSRICNDKNLSILVEDFFKELRRSQQFMITSPCLEVLTPLVEEISKIDEINFNKIINSVGQQVELINEMQQKLEELVGSLKDVENFSERMMKEFKLR</sequence>
<organism evidence="1 2">
    <name type="scientific">Henosepilachna vigintioctopunctata</name>
    <dbReference type="NCBI Taxonomy" id="420089"/>
    <lineage>
        <taxon>Eukaryota</taxon>
        <taxon>Metazoa</taxon>
        <taxon>Ecdysozoa</taxon>
        <taxon>Arthropoda</taxon>
        <taxon>Hexapoda</taxon>
        <taxon>Insecta</taxon>
        <taxon>Pterygota</taxon>
        <taxon>Neoptera</taxon>
        <taxon>Endopterygota</taxon>
        <taxon>Coleoptera</taxon>
        <taxon>Polyphaga</taxon>
        <taxon>Cucujiformia</taxon>
        <taxon>Coccinelloidea</taxon>
        <taxon>Coccinellidae</taxon>
        <taxon>Epilachninae</taxon>
        <taxon>Epilachnini</taxon>
        <taxon>Henosepilachna</taxon>
    </lineage>
</organism>
<comment type="caution">
    <text evidence="1">The sequence shown here is derived from an EMBL/GenBank/DDBJ whole genome shotgun (WGS) entry which is preliminary data.</text>
</comment>
<name>A0AAW1UFM0_9CUCU</name>
<dbReference type="Proteomes" id="UP001431783">
    <property type="component" value="Unassembled WGS sequence"/>
</dbReference>
<evidence type="ECO:0000313" key="1">
    <source>
        <dbReference type="EMBL" id="KAK9879958.1"/>
    </source>
</evidence>
<accession>A0AAW1UFM0</accession>
<protein>
    <submittedName>
        <fullName evidence="1">Uncharacterized protein</fullName>
    </submittedName>
</protein>